<dbReference type="EMBL" id="CM042891">
    <property type="protein sequence ID" value="KAI4302240.1"/>
    <property type="molecule type" value="Genomic_DNA"/>
</dbReference>
<dbReference type="Proteomes" id="UP001057402">
    <property type="component" value="Chromosome 12"/>
</dbReference>
<comment type="caution">
    <text evidence="1">The sequence shown here is derived from an EMBL/GenBank/DDBJ whole genome shotgun (WGS) entry which is preliminary data.</text>
</comment>
<organism evidence="1 2">
    <name type="scientific">Melastoma candidum</name>
    <dbReference type="NCBI Taxonomy" id="119954"/>
    <lineage>
        <taxon>Eukaryota</taxon>
        <taxon>Viridiplantae</taxon>
        <taxon>Streptophyta</taxon>
        <taxon>Embryophyta</taxon>
        <taxon>Tracheophyta</taxon>
        <taxon>Spermatophyta</taxon>
        <taxon>Magnoliopsida</taxon>
        <taxon>eudicotyledons</taxon>
        <taxon>Gunneridae</taxon>
        <taxon>Pentapetalae</taxon>
        <taxon>rosids</taxon>
        <taxon>malvids</taxon>
        <taxon>Myrtales</taxon>
        <taxon>Melastomataceae</taxon>
        <taxon>Melastomatoideae</taxon>
        <taxon>Melastomateae</taxon>
        <taxon>Melastoma</taxon>
    </lineage>
</organism>
<proteinExistence type="predicted"/>
<evidence type="ECO:0000313" key="2">
    <source>
        <dbReference type="Proteomes" id="UP001057402"/>
    </source>
</evidence>
<accession>A0ACB9KYF3</accession>
<name>A0ACB9KYF3_9MYRT</name>
<reference evidence="2" key="1">
    <citation type="journal article" date="2023" name="Front. Plant Sci.">
        <title>Chromosomal-level genome assembly of Melastoma candidum provides insights into trichome evolution.</title>
        <authorList>
            <person name="Zhong Y."/>
            <person name="Wu W."/>
            <person name="Sun C."/>
            <person name="Zou P."/>
            <person name="Liu Y."/>
            <person name="Dai S."/>
            <person name="Zhou R."/>
        </authorList>
    </citation>
    <scope>NUCLEOTIDE SEQUENCE [LARGE SCALE GENOMIC DNA]</scope>
</reference>
<gene>
    <name evidence="1" type="ORF">MLD38_038014</name>
</gene>
<evidence type="ECO:0000313" key="1">
    <source>
        <dbReference type="EMBL" id="KAI4302240.1"/>
    </source>
</evidence>
<protein>
    <submittedName>
        <fullName evidence="1">Uncharacterized protein</fullName>
    </submittedName>
</protein>
<sequence length="873" mass="96711">MASEQNILDATLPPATPTTQVVASSGFGAAGSLASPPPGFGAASSLTSSLPGTAPVAPLYLPSPTPLPPMTTIVTVKLSSDSYPVWLSLMTSYLHTIDMLPYVDGTIRQPPPEVSLPDGRVVSNPTYRTWLRLNHNLRANILATLTPEMMMEVYDILPAYEIWSTLHARFQQATLARELELRNRLLSLRLTNQSMAIYLRYLKAVADQLTAIGKPISTSELVLYALRGLPRSYDNLVTTLSYSAINQTFDQVRASLLNYEQRLKELEPDFGDTHPGALFSAASSSRRRARRFTRRAALGSTMSSNSASTVVQNSSPRPRTSDHNNRGQMITARPIICQICNRRGHAAATCNLRYNRALENIPEALAALSVDAGATDVWYPDSGATDHMTSTADMLHKFVPYSGLHRVGLGDGTGLSIAGVGQLHLRVNDHILRLTDILYVPQLCHNLISIKRLCHDNLCFVEFDGSSFVVKDRRTGTELLRQQNEGAQYRLPLTTGSSKTALATIVDWHSRLCHPHSDVVRKLGQLRHLPHVFNKTDHHYCNSCALGKSRRLPFTVSSSRPNHFVCYTLMFGSLRLNPILVSIIMSSSLMTIPVMLGSIFFGESRRSSIVSFIFMLKSPHSFQLLYVCYNVTEAENLLMTPCGPFYLIVASSFALHALTLHSKMVSLSVVISILLICPERSSSNLAYPRSFGLTQLARLTLSLIDCLPPQSTMMFLTSYCIESNSTTTSSDPSDVCVFHILDISLLTNLPTGRFRASFWDILICTRDFAASTPSVVAYTPVDTFDFSKIISLTTILSPSHLARRSGPLFHNSSPCCLWYLQILPLPLTLYCSHPQSRHQYHQSLPLTLTILQRLPPPFLWTLLRNPPCLTFLL</sequence>
<keyword evidence="2" id="KW-1185">Reference proteome</keyword>